<dbReference type="RefSeq" id="WP_134672929.1">
    <property type="nucleotide sequence ID" value="NZ_SPUH01000001.1"/>
</dbReference>
<comment type="caution">
    <text evidence="2">The sequence shown here is derived from an EMBL/GenBank/DDBJ whole genome shotgun (WGS) entry which is preliminary data.</text>
</comment>
<evidence type="ECO:0008006" key="4">
    <source>
        <dbReference type="Google" id="ProtNLM"/>
    </source>
</evidence>
<evidence type="ECO:0000313" key="3">
    <source>
        <dbReference type="Proteomes" id="UP000298681"/>
    </source>
</evidence>
<protein>
    <recommendedName>
        <fullName evidence="4">Lipoprotein</fullName>
    </recommendedName>
</protein>
<keyword evidence="1" id="KW-0732">Signal</keyword>
<dbReference type="PROSITE" id="PS51257">
    <property type="entry name" value="PROKAR_LIPOPROTEIN"/>
    <property type="match status" value="1"/>
</dbReference>
<proteinExistence type="predicted"/>
<gene>
    <name evidence="2" type="ORF">E4582_01300</name>
</gene>
<sequence>MRTLCRFVPVLLVLALAACASSGPMASSTAPTARPDVQPNLMHDDGEYIARVNAEARRRGLLVHWVNPPPRHVTARVE</sequence>
<dbReference type="Proteomes" id="UP000298681">
    <property type="component" value="Unassembled WGS sequence"/>
</dbReference>
<feature type="chain" id="PRO_5021196984" description="Lipoprotein" evidence="1">
    <location>
        <begin position="27"/>
        <end position="78"/>
    </location>
</feature>
<evidence type="ECO:0000256" key="1">
    <source>
        <dbReference type="SAM" id="SignalP"/>
    </source>
</evidence>
<dbReference type="EMBL" id="SPUH01000001">
    <property type="protein sequence ID" value="TKS53544.1"/>
    <property type="molecule type" value="Genomic_DNA"/>
</dbReference>
<accession>A0A4Z1R1L9</accession>
<organism evidence="2 3">
    <name type="scientific">Luteimonas yindakuii</name>
    <dbReference type="NCBI Taxonomy" id="2565782"/>
    <lineage>
        <taxon>Bacteria</taxon>
        <taxon>Pseudomonadati</taxon>
        <taxon>Pseudomonadota</taxon>
        <taxon>Gammaproteobacteria</taxon>
        <taxon>Lysobacterales</taxon>
        <taxon>Lysobacteraceae</taxon>
        <taxon>Luteimonas</taxon>
    </lineage>
</organism>
<keyword evidence="3" id="KW-1185">Reference proteome</keyword>
<name>A0A4Z1R1L9_9GAMM</name>
<dbReference type="AlphaFoldDB" id="A0A4Z1R1L9"/>
<evidence type="ECO:0000313" key="2">
    <source>
        <dbReference type="EMBL" id="TKS53544.1"/>
    </source>
</evidence>
<reference evidence="2 3" key="1">
    <citation type="submission" date="2019-01" db="EMBL/GenBank/DDBJ databases">
        <authorList>
            <person name="Zhang S."/>
        </authorList>
    </citation>
    <scope>NUCLEOTIDE SEQUENCE [LARGE SCALE GENOMIC DNA]</scope>
    <source>
        <strain evidence="2 3">1626</strain>
    </source>
</reference>
<feature type="signal peptide" evidence="1">
    <location>
        <begin position="1"/>
        <end position="26"/>
    </location>
</feature>